<keyword evidence="1" id="KW-0812">Transmembrane</keyword>
<feature type="transmembrane region" description="Helical" evidence="1">
    <location>
        <begin position="136"/>
        <end position="158"/>
    </location>
</feature>
<dbReference type="RefSeq" id="XP_012649990.1">
    <property type="nucleotide sequence ID" value="XM_012794536.1"/>
</dbReference>
<dbReference type="KEGG" id="bmic:BmR1_04g06935"/>
<dbReference type="Proteomes" id="UP000002899">
    <property type="component" value="Chromosome IV"/>
</dbReference>
<reference evidence="2 3" key="3">
    <citation type="journal article" date="2016" name="Sci. Rep.">
        <title>Genome-wide diversity and gene expression profiling of Babesia microti isolates identify polymorphic genes that mediate host-pathogen interactions.</title>
        <authorList>
            <person name="Silva J.C."/>
            <person name="Cornillot E."/>
            <person name="McCracken C."/>
            <person name="Usmani-Brown S."/>
            <person name="Dwivedi A."/>
            <person name="Ifeonu O.O."/>
            <person name="Crabtree J."/>
            <person name="Gotia H.T."/>
            <person name="Virji A.Z."/>
            <person name="Reynes C."/>
            <person name="Colinge J."/>
            <person name="Kumar V."/>
            <person name="Lawres L."/>
            <person name="Pazzi J.E."/>
            <person name="Pablo J.V."/>
            <person name="Hung C."/>
            <person name="Brancato J."/>
            <person name="Kumari P."/>
            <person name="Orvis J."/>
            <person name="Tretina K."/>
            <person name="Chibucos M."/>
            <person name="Ott S."/>
            <person name="Sadzewicz L."/>
            <person name="Sengamalay N."/>
            <person name="Shetty A.C."/>
            <person name="Su Q."/>
            <person name="Tallon L."/>
            <person name="Fraser C.M."/>
            <person name="Frutos R."/>
            <person name="Molina D.M."/>
            <person name="Krause P.J."/>
            <person name="Ben Mamoun C."/>
        </authorList>
    </citation>
    <scope>NUCLEOTIDE SEQUENCE [LARGE SCALE GENOMIC DNA]</scope>
    <source>
        <strain evidence="2 3">RI</strain>
    </source>
</reference>
<dbReference type="EMBL" id="LN871599">
    <property type="protein sequence ID" value="CCF75582.1"/>
    <property type="molecule type" value="Genomic_DNA"/>
</dbReference>
<dbReference type="VEuPathDB" id="PiroplasmaDB:BmR1_04g06935"/>
<name>I7IHC7_BABMR</name>
<proteinExistence type="predicted"/>
<keyword evidence="1" id="KW-0472">Membrane</keyword>
<dbReference type="AlphaFoldDB" id="I7IHC7"/>
<sequence length="185" mass="21379">MVNLSTRRRIGSHLFLGIYRDFNMYEFVAPPRIQHVVPPVEQSIGTRSPISPNCTSVLKHMSDPLNFLNGNVHTSHVSIDDITPHNKILRGSGLHGPERLDVFRLVLFNRLKQKKPIREIPSDYETKDDFRIETCVYWFCWGIFVSFTSMVLIARHYLPVLGHHPWIKSRTDGSLGPGPQFWIME</sequence>
<keyword evidence="1" id="KW-1133">Transmembrane helix</keyword>
<organism evidence="2 3">
    <name type="scientific">Babesia microti (strain RI)</name>
    <dbReference type="NCBI Taxonomy" id="1133968"/>
    <lineage>
        <taxon>Eukaryota</taxon>
        <taxon>Sar</taxon>
        <taxon>Alveolata</taxon>
        <taxon>Apicomplexa</taxon>
        <taxon>Aconoidasida</taxon>
        <taxon>Piroplasmida</taxon>
        <taxon>Babesiidae</taxon>
        <taxon>Babesia</taxon>
    </lineage>
</organism>
<accession>I7IHC7</accession>
<evidence type="ECO:0000313" key="3">
    <source>
        <dbReference type="Proteomes" id="UP000002899"/>
    </source>
</evidence>
<dbReference type="GeneID" id="24426034"/>
<evidence type="ECO:0000313" key="2">
    <source>
        <dbReference type="EMBL" id="CCF75582.1"/>
    </source>
</evidence>
<reference evidence="2 3" key="1">
    <citation type="journal article" date="2012" name="Nucleic Acids Res.">
        <title>Sequencing of the smallest Apicomplexan genome from the human pathogen Babesia microti.</title>
        <authorList>
            <person name="Cornillot E."/>
            <person name="Hadj-Kaddour K."/>
            <person name="Dassouli A."/>
            <person name="Noel B."/>
            <person name="Ranwez V."/>
            <person name="Vacherie B."/>
            <person name="Augagneur Y."/>
            <person name="Bres V."/>
            <person name="Duclos A."/>
            <person name="Randazzo S."/>
            <person name="Carcy B."/>
            <person name="Debierre-Grockiego F."/>
            <person name="Delbecq S."/>
            <person name="Moubri-Menage K."/>
            <person name="Shams-Eldin H."/>
            <person name="Usmani-Brown S."/>
            <person name="Bringaud F."/>
            <person name="Wincker P."/>
            <person name="Vivares C.P."/>
            <person name="Schwarz R.T."/>
            <person name="Schetters T.P."/>
            <person name="Krause P.J."/>
            <person name="Gorenflot A."/>
            <person name="Berry V."/>
            <person name="Barbe V."/>
            <person name="Ben Mamoun C."/>
        </authorList>
    </citation>
    <scope>NUCLEOTIDE SEQUENCE [LARGE SCALE GENOMIC DNA]</scope>
    <source>
        <strain evidence="2 3">RI</strain>
    </source>
</reference>
<protein>
    <submittedName>
        <fullName evidence="2">Uncharacterized protein</fullName>
    </submittedName>
</protein>
<reference evidence="2 3" key="2">
    <citation type="journal article" date="2013" name="PLoS ONE">
        <title>Whole genome mapping and re-organization of the nuclear and mitochondrial genomes of Babesia microti isolates.</title>
        <authorList>
            <person name="Cornillot E."/>
            <person name="Dassouli A."/>
            <person name="Garg A."/>
            <person name="Pachikara N."/>
            <person name="Randazzo S."/>
            <person name="Depoix D."/>
            <person name="Carcy B."/>
            <person name="Delbecq S."/>
            <person name="Frutos R."/>
            <person name="Silva J.C."/>
            <person name="Sutton R."/>
            <person name="Krause P.J."/>
            <person name="Mamoun C.B."/>
        </authorList>
    </citation>
    <scope>NUCLEOTIDE SEQUENCE [LARGE SCALE GENOMIC DNA]</scope>
    <source>
        <strain evidence="2 3">RI</strain>
    </source>
</reference>
<keyword evidence="3" id="KW-1185">Reference proteome</keyword>
<dbReference type="OrthoDB" id="405860at2759"/>
<evidence type="ECO:0000256" key="1">
    <source>
        <dbReference type="SAM" id="Phobius"/>
    </source>
</evidence>